<reference evidence="1 2" key="1">
    <citation type="submission" date="2020-08" db="EMBL/GenBank/DDBJ databases">
        <title>Sequencing the genomes of 1000 actinobacteria strains.</title>
        <authorList>
            <person name="Klenk H.-P."/>
        </authorList>
    </citation>
    <scope>NUCLEOTIDE SEQUENCE [LARGE SCALE GENOMIC DNA]</scope>
    <source>
        <strain evidence="1 2">DSM 19079</strain>
    </source>
</reference>
<dbReference type="Proteomes" id="UP000560081">
    <property type="component" value="Unassembled WGS sequence"/>
</dbReference>
<sequence length="162" mass="17741">MPPKPPAPVYLPAFQKLVPDLLGEPWQEDDGLTDAEIDARLAAAPAAGQLGGELVLPTALREFYRALGNCGDLLETDHYVWDPDDLEVRDGFLMFLEDAGETVVWGLPVENLSLPDPLVHRRSTGAEAEEGTWEDEGGTFSEFVTDLLVWTFEADDDGAADR</sequence>
<evidence type="ECO:0000313" key="2">
    <source>
        <dbReference type="Proteomes" id="UP000560081"/>
    </source>
</evidence>
<dbReference type="RefSeq" id="WP_135028868.1">
    <property type="nucleotide sequence ID" value="NZ_BMLA01000006.1"/>
</dbReference>
<evidence type="ECO:0000313" key="1">
    <source>
        <dbReference type="EMBL" id="MBB4882094.1"/>
    </source>
</evidence>
<accession>A0A4Y8X3U6</accession>
<protein>
    <submittedName>
        <fullName evidence="1">Uncharacterized protein</fullName>
    </submittedName>
</protein>
<gene>
    <name evidence="1" type="ORF">BJ976_000445</name>
</gene>
<proteinExistence type="predicted"/>
<dbReference type="OrthoDB" id="4963868at2"/>
<comment type="caution">
    <text evidence="1">The sequence shown here is derived from an EMBL/GenBank/DDBJ whole genome shotgun (WGS) entry which is preliminary data.</text>
</comment>
<keyword evidence="2" id="KW-1185">Reference proteome</keyword>
<name>A0A4Y8X3U6_9MICC</name>
<dbReference type="AlphaFoldDB" id="A0A4Y8X3U6"/>
<organism evidence="1 2">
    <name type="scientific">Micrococcus flavus</name>
    <dbReference type="NCBI Taxonomy" id="384602"/>
    <lineage>
        <taxon>Bacteria</taxon>
        <taxon>Bacillati</taxon>
        <taxon>Actinomycetota</taxon>
        <taxon>Actinomycetes</taxon>
        <taxon>Micrococcales</taxon>
        <taxon>Micrococcaceae</taxon>
        <taxon>Micrococcus</taxon>
    </lineage>
</organism>
<dbReference type="EMBL" id="JACHMC010000001">
    <property type="protein sequence ID" value="MBB4882094.1"/>
    <property type="molecule type" value="Genomic_DNA"/>
</dbReference>